<dbReference type="AlphaFoldDB" id="A0AAW5R3T9"/>
<evidence type="ECO:0000256" key="7">
    <source>
        <dbReference type="ARBA" id="ARBA00023136"/>
    </source>
</evidence>
<feature type="transmembrane region" description="Helical" evidence="8">
    <location>
        <begin position="64"/>
        <end position="84"/>
    </location>
</feature>
<dbReference type="Proteomes" id="UP001320898">
    <property type="component" value="Unassembled WGS sequence"/>
</dbReference>
<comment type="subcellular location">
    <subcellularLocation>
        <location evidence="1">Cell membrane</location>
        <topology evidence="1">Multi-pass membrane protein</topology>
    </subcellularLocation>
</comment>
<dbReference type="Gene3D" id="1.20.1530.20">
    <property type="match status" value="1"/>
</dbReference>
<feature type="transmembrane region" description="Helical" evidence="8">
    <location>
        <begin position="171"/>
        <end position="192"/>
    </location>
</feature>
<dbReference type="RefSeq" id="WP_261616769.1">
    <property type="nucleotide sequence ID" value="NZ_JALIDZ010000006.1"/>
</dbReference>
<dbReference type="PANTHER" id="PTHR36838:SF4">
    <property type="entry name" value="AUXIN EFFLUX CARRIER FAMILY PROTEIN"/>
    <property type="match status" value="1"/>
</dbReference>
<organism evidence="9 10">
    <name type="scientific">Microbaculum marinisediminis</name>
    <dbReference type="NCBI Taxonomy" id="2931392"/>
    <lineage>
        <taxon>Bacteria</taxon>
        <taxon>Pseudomonadati</taxon>
        <taxon>Pseudomonadota</taxon>
        <taxon>Alphaproteobacteria</taxon>
        <taxon>Hyphomicrobiales</taxon>
        <taxon>Tepidamorphaceae</taxon>
        <taxon>Microbaculum</taxon>
    </lineage>
</organism>
<evidence type="ECO:0000256" key="6">
    <source>
        <dbReference type="ARBA" id="ARBA00022989"/>
    </source>
</evidence>
<dbReference type="InterPro" id="IPR004776">
    <property type="entry name" value="Mem_transp_PIN-like"/>
</dbReference>
<feature type="transmembrane region" description="Helical" evidence="8">
    <location>
        <begin position="38"/>
        <end position="58"/>
    </location>
</feature>
<dbReference type="EMBL" id="JALIDZ010000006">
    <property type="protein sequence ID" value="MCT8973190.1"/>
    <property type="molecule type" value="Genomic_DNA"/>
</dbReference>
<evidence type="ECO:0000256" key="4">
    <source>
        <dbReference type="ARBA" id="ARBA00022475"/>
    </source>
</evidence>
<protein>
    <submittedName>
        <fullName evidence="9">AEC family transporter</fullName>
    </submittedName>
</protein>
<evidence type="ECO:0000256" key="1">
    <source>
        <dbReference type="ARBA" id="ARBA00004651"/>
    </source>
</evidence>
<feature type="transmembrane region" description="Helical" evidence="8">
    <location>
        <begin position="128"/>
        <end position="150"/>
    </location>
</feature>
<evidence type="ECO:0000256" key="5">
    <source>
        <dbReference type="ARBA" id="ARBA00022692"/>
    </source>
</evidence>
<comment type="similarity">
    <text evidence="2">Belongs to the auxin efflux carrier (TC 2.A.69) family.</text>
</comment>
<gene>
    <name evidence="9" type="ORF">MUB46_15105</name>
</gene>
<feature type="transmembrane region" description="Helical" evidence="8">
    <location>
        <begin position="254"/>
        <end position="275"/>
    </location>
</feature>
<accession>A0AAW5R3T9</accession>
<dbReference type="GO" id="GO:0055085">
    <property type="term" value="P:transmembrane transport"/>
    <property type="evidence" value="ECO:0007669"/>
    <property type="project" value="InterPro"/>
</dbReference>
<dbReference type="PANTHER" id="PTHR36838">
    <property type="entry name" value="AUXIN EFFLUX CARRIER FAMILY PROTEIN"/>
    <property type="match status" value="1"/>
</dbReference>
<feature type="transmembrane region" description="Helical" evidence="8">
    <location>
        <begin position="227"/>
        <end position="248"/>
    </location>
</feature>
<sequence length="310" mass="32114">MHAALYSILPVLIVIATGWAIHRFGIIDDAGRAGIERLAYYVLFPCLIVLTLASADYGALPWQALGATLLLSVLTMTALCLALYPILKNRFRVDGPAFTSVFQGAARWNTFIALALSGSLFGKEGLTLVAVAIVAMVPILNLISVVVLAHHGGTTRPPARILLREIAKNPLIIACVVGLALSIAGLSIPGPIAASLDIFGRAGLAVALVAVGLGLDLSSLRRPGPAHLFGTGLRLIVMPAIGLVYASLFGLTGTALGTAVVALAVPTASNGYLLARQMGGDAKLMAEIITLQTMAAAITLPLWLALMALA</sequence>
<feature type="transmembrane region" description="Helical" evidence="8">
    <location>
        <begin position="6"/>
        <end position="26"/>
    </location>
</feature>
<dbReference type="InterPro" id="IPR038770">
    <property type="entry name" value="Na+/solute_symporter_sf"/>
</dbReference>
<comment type="caution">
    <text evidence="9">The sequence shown here is derived from an EMBL/GenBank/DDBJ whole genome shotgun (WGS) entry which is preliminary data.</text>
</comment>
<feature type="transmembrane region" description="Helical" evidence="8">
    <location>
        <begin position="198"/>
        <end position="215"/>
    </location>
</feature>
<evidence type="ECO:0000256" key="8">
    <source>
        <dbReference type="SAM" id="Phobius"/>
    </source>
</evidence>
<keyword evidence="3" id="KW-0813">Transport</keyword>
<feature type="transmembrane region" description="Helical" evidence="8">
    <location>
        <begin position="287"/>
        <end position="309"/>
    </location>
</feature>
<keyword evidence="6 8" id="KW-1133">Transmembrane helix</keyword>
<dbReference type="GO" id="GO:0005886">
    <property type="term" value="C:plasma membrane"/>
    <property type="evidence" value="ECO:0007669"/>
    <property type="project" value="UniProtKB-SubCell"/>
</dbReference>
<evidence type="ECO:0000256" key="3">
    <source>
        <dbReference type="ARBA" id="ARBA00022448"/>
    </source>
</evidence>
<evidence type="ECO:0000313" key="9">
    <source>
        <dbReference type="EMBL" id="MCT8973190.1"/>
    </source>
</evidence>
<proteinExistence type="inferred from homology"/>
<keyword evidence="10" id="KW-1185">Reference proteome</keyword>
<keyword evidence="7 8" id="KW-0472">Membrane</keyword>
<evidence type="ECO:0000256" key="2">
    <source>
        <dbReference type="ARBA" id="ARBA00010145"/>
    </source>
</evidence>
<reference evidence="9 10" key="1">
    <citation type="submission" date="2022-04" db="EMBL/GenBank/DDBJ databases">
        <authorList>
            <person name="Ye Y.-Q."/>
            <person name="Du Z.-J."/>
        </authorList>
    </citation>
    <scope>NUCLEOTIDE SEQUENCE [LARGE SCALE GENOMIC DNA]</scope>
    <source>
        <strain evidence="9 10">A6E488</strain>
    </source>
</reference>
<dbReference type="Pfam" id="PF03547">
    <property type="entry name" value="Mem_trans"/>
    <property type="match status" value="1"/>
</dbReference>
<keyword evidence="4" id="KW-1003">Cell membrane</keyword>
<keyword evidence="5 8" id="KW-0812">Transmembrane</keyword>
<name>A0AAW5R3T9_9HYPH</name>
<feature type="transmembrane region" description="Helical" evidence="8">
    <location>
        <begin position="105"/>
        <end position="122"/>
    </location>
</feature>
<evidence type="ECO:0000313" key="10">
    <source>
        <dbReference type="Proteomes" id="UP001320898"/>
    </source>
</evidence>